<dbReference type="RefSeq" id="WP_390225781.1">
    <property type="nucleotide sequence ID" value="NZ_JBHTAA010000014.1"/>
</dbReference>
<dbReference type="InterPro" id="IPR007362">
    <property type="entry name" value="DUF429"/>
</dbReference>
<dbReference type="AlphaFoldDB" id="A0ABD5ZJQ5"/>
<dbReference type="EMBL" id="JBHTAA010000014">
    <property type="protein sequence ID" value="MFC7205257.1"/>
    <property type="molecule type" value="Genomic_DNA"/>
</dbReference>
<gene>
    <name evidence="1" type="ORF">ACFQJC_17240</name>
</gene>
<evidence type="ECO:0000313" key="2">
    <source>
        <dbReference type="Proteomes" id="UP001596481"/>
    </source>
</evidence>
<dbReference type="Proteomes" id="UP001596481">
    <property type="component" value="Unassembled WGS sequence"/>
</dbReference>
<organism evidence="1 2">
    <name type="scientific">Haloferax namakaokahaiae</name>
    <dbReference type="NCBI Taxonomy" id="1748331"/>
    <lineage>
        <taxon>Archaea</taxon>
        <taxon>Methanobacteriati</taxon>
        <taxon>Methanobacteriota</taxon>
        <taxon>Stenosarchaea group</taxon>
        <taxon>Halobacteria</taxon>
        <taxon>Halobacteriales</taxon>
        <taxon>Haloferacaceae</taxon>
        <taxon>Haloferax</taxon>
    </lineage>
</organism>
<reference evidence="1 2" key="1">
    <citation type="journal article" date="2019" name="Int. J. Syst. Evol. Microbiol.">
        <title>The Global Catalogue of Microorganisms (GCM) 10K type strain sequencing project: providing services to taxonomists for standard genome sequencing and annotation.</title>
        <authorList>
            <consortium name="The Broad Institute Genomics Platform"/>
            <consortium name="The Broad Institute Genome Sequencing Center for Infectious Disease"/>
            <person name="Wu L."/>
            <person name="Ma J."/>
        </authorList>
    </citation>
    <scope>NUCLEOTIDE SEQUENCE [LARGE SCALE GENOMIC DNA]</scope>
    <source>
        <strain evidence="1 2">DSM 29988</strain>
    </source>
</reference>
<proteinExistence type="predicted"/>
<sequence length="248" mass="27732">MTSYIGVDWAGSCWLVVKTGDETYVTTEPSVFNVWYEHGKNEDVQSILVDIPIGLPETETRVCDQEASEMLSSRSSTVFSIPSRDVVETDDYNDARSKNGDSLGSQSWWLFPRIREVDVFLQDHEEARDKIFESHPEVCYAALDGKELSSKGGDGGIDERLDVLDNGSDLFETVKSVVNERRDGAEWHDRISKGRIDDVIDAAVLAHTAQLIDLQPRSDKADYPALPEDPENDEKLGVPMEIVYPGAY</sequence>
<comment type="caution">
    <text evidence="1">The sequence shown here is derived from an EMBL/GenBank/DDBJ whole genome shotgun (WGS) entry which is preliminary data.</text>
</comment>
<name>A0ABD5ZJQ5_9EURY</name>
<evidence type="ECO:0000313" key="1">
    <source>
        <dbReference type="EMBL" id="MFC7205257.1"/>
    </source>
</evidence>
<accession>A0ABD5ZJQ5</accession>
<keyword evidence="2" id="KW-1185">Reference proteome</keyword>
<protein>
    <submittedName>
        <fullName evidence="1">DUF429 domain-containing protein</fullName>
    </submittedName>
</protein>
<dbReference type="Pfam" id="PF04250">
    <property type="entry name" value="DUF429"/>
    <property type="match status" value="1"/>
</dbReference>